<dbReference type="InterPro" id="IPR036388">
    <property type="entry name" value="WH-like_DNA-bd_sf"/>
</dbReference>
<dbReference type="KEGG" id="cbv:U729_2186"/>
<keyword evidence="10" id="KW-1185">Reference proteome</keyword>
<dbReference type="InterPro" id="IPR014036">
    <property type="entry name" value="DeoR-like_C"/>
</dbReference>
<dbReference type="EMBL" id="CP006905">
    <property type="protein sequence ID" value="AIY83783.1"/>
    <property type="molecule type" value="Genomic_DNA"/>
</dbReference>
<dbReference type="SMART" id="SM00420">
    <property type="entry name" value="HTH_DEOR"/>
    <property type="match status" value="1"/>
</dbReference>
<evidence type="ECO:0000313" key="10">
    <source>
        <dbReference type="Proteomes" id="UP000030635"/>
    </source>
</evidence>
<dbReference type="GO" id="GO:0003700">
    <property type="term" value="F:DNA-binding transcription factor activity"/>
    <property type="evidence" value="ECO:0007669"/>
    <property type="project" value="InterPro"/>
</dbReference>
<dbReference type="eggNOG" id="COG1349">
    <property type="taxonomic scope" value="Bacteria"/>
</dbReference>
<gene>
    <name evidence="9" type="ORF">U729_2186</name>
</gene>
<evidence type="ECO:0000256" key="7">
    <source>
        <dbReference type="SAM" id="Coils"/>
    </source>
</evidence>
<reference evidence="9 10" key="1">
    <citation type="journal article" date="2015" name="Infect. Genet. Evol.">
        <title>Genomic sequences of six botulinum neurotoxin-producing strains representing three clostridial species illustrate the mobility and diversity of botulinum neurotoxin genes.</title>
        <authorList>
            <person name="Smith T.J."/>
            <person name="Hill K.K."/>
            <person name="Xie G."/>
            <person name="Foley B.T."/>
            <person name="Williamson C.H."/>
            <person name="Foster J.T."/>
            <person name="Johnson S.L."/>
            <person name="Chertkov O."/>
            <person name="Teshima H."/>
            <person name="Gibbons H.S."/>
            <person name="Johnsky L.A."/>
            <person name="Karavis M.A."/>
            <person name="Smith L.A."/>
        </authorList>
    </citation>
    <scope>NUCLEOTIDE SEQUENCE [LARGE SCALE GENOMIC DNA]</scope>
    <source>
        <strain evidence="9">Sullivan</strain>
    </source>
</reference>
<evidence type="ECO:0000256" key="6">
    <source>
        <dbReference type="ARBA" id="ARBA00024937"/>
    </source>
</evidence>
<dbReference type="SUPFAM" id="SSF100950">
    <property type="entry name" value="NagB/RpiA/CoA transferase-like"/>
    <property type="match status" value="1"/>
</dbReference>
<dbReference type="SUPFAM" id="SSF46785">
    <property type="entry name" value="Winged helix' DNA-binding domain"/>
    <property type="match status" value="1"/>
</dbReference>
<dbReference type="AlphaFoldDB" id="A0A0A7FW50"/>
<comment type="function">
    <text evidence="6">Repressor of the lactose catabolism operon. Galactose-6-phosphate is the inducer.</text>
</comment>
<accession>A0A0A7FW50</accession>
<dbReference type="OrthoDB" id="9797223at2"/>
<dbReference type="PROSITE" id="PS51000">
    <property type="entry name" value="HTH_DEOR_2"/>
    <property type="match status" value="1"/>
</dbReference>
<organism evidence="9 10">
    <name type="scientific">Clostridium baratii str. Sullivan</name>
    <dbReference type="NCBI Taxonomy" id="1415775"/>
    <lineage>
        <taxon>Bacteria</taxon>
        <taxon>Bacillati</taxon>
        <taxon>Bacillota</taxon>
        <taxon>Clostridia</taxon>
        <taxon>Eubacteriales</taxon>
        <taxon>Clostridiaceae</taxon>
        <taxon>Clostridium</taxon>
    </lineage>
</organism>
<sequence length="250" mass="28432">MLKEERHSVILNLLNEKGIVKVSEITEILNVTEMTVRRDLQDLENKGLLKRIHGGAQLNNLIVKEELSHLEKKNINIEEKKEIAKKIASKIVDGDSIFLGPGTTIELVYEYINADYLKIVTNSIHVFNKFINDSRYELILIGGSYRNRTGAFVGSIANDTLSRMNIKKAFIGVNGIYNNAISNSNEDEGMIQATVLNNSLEKYIVSDSSKLNKRDFYEFYNLEDVTAIITDTNISKENINKYSKYTEIIF</sequence>
<evidence type="ECO:0000256" key="4">
    <source>
        <dbReference type="ARBA" id="ARBA00023125"/>
    </source>
</evidence>
<dbReference type="Pfam" id="PF08220">
    <property type="entry name" value="HTH_DeoR"/>
    <property type="match status" value="1"/>
</dbReference>
<evidence type="ECO:0000313" key="9">
    <source>
        <dbReference type="EMBL" id="AIY83783.1"/>
    </source>
</evidence>
<evidence type="ECO:0000259" key="8">
    <source>
        <dbReference type="PROSITE" id="PS51000"/>
    </source>
</evidence>
<dbReference type="GO" id="GO:0003677">
    <property type="term" value="F:DNA binding"/>
    <property type="evidence" value="ECO:0007669"/>
    <property type="project" value="UniProtKB-KW"/>
</dbReference>
<dbReference type="Gene3D" id="3.40.50.1360">
    <property type="match status" value="1"/>
</dbReference>
<name>A0A0A7FW50_9CLOT</name>
<keyword evidence="2" id="KW-0678">Repressor</keyword>
<dbReference type="PRINTS" id="PR00037">
    <property type="entry name" value="HTHLACR"/>
</dbReference>
<dbReference type="InterPro" id="IPR001034">
    <property type="entry name" value="DeoR_HTH"/>
</dbReference>
<dbReference type="InterPro" id="IPR018356">
    <property type="entry name" value="Tscrpt_reg_HTH_DeoR_CS"/>
</dbReference>
<dbReference type="PANTHER" id="PTHR30363:SF4">
    <property type="entry name" value="GLYCEROL-3-PHOSPHATE REGULON REPRESSOR"/>
    <property type="match status" value="1"/>
</dbReference>
<evidence type="ECO:0000256" key="1">
    <source>
        <dbReference type="ARBA" id="ARBA00021390"/>
    </source>
</evidence>
<dbReference type="InterPro" id="IPR037171">
    <property type="entry name" value="NagB/RpiA_transferase-like"/>
</dbReference>
<keyword evidence="4" id="KW-0238">DNA-binding</keyword>
<feature type="domain" description="HTH deoR-type" evidence="8">
    <location>
        <begin position="3"/>
        <end position="58"/>
    </location>
</feature>
<keyword evidence="5" id="KW-0804">Transcription</keyword>
<dbReference type="SMART" id="SM01134">
    <property type="entry name" value="DeoRC"/>
    <property type="match status" value="1"/>
</dbReference>
<proteinExistence type="predicted"/>
<dbReference type="InterPro" id="IPR050313">
    <property type="entry name" value="Carb_Metab_HTH_regulators"/>
</dbReference>
<dbReference type="RefSeq" id="WP_039314830.1">
    <property type="nucleotide sequence ID" value="NZ_CP006905.1"/>
</dbReference>
<dbReference type="Pfam" id="PF00455">
    <property type="entry name" value="DeoRC"/>
    <property type="match status" value="1"/>
</dbReference>
<dbReference type="Proteomes" id="UP000030635">
    <property type="component" value="Chromosome"/>
</dbReference>
<protein>
    <recommendedName>
        <fullName evidence="1">Lactose phosphotransferase system repressor</fullName>
    </recommendedName>
</protein>
<feature type="coiled-coil region" evidence="7">
    <location>
        <begin position="60"/>
        <end position="87"/>
    </location>
</feature>
<evidence type="ECO:0000256" key="3">
    <source>
        <dbReference type="ARBA" id="ARBA00023015"/>
    </source>
</evidence>
<dbReference type="Gene3D" id="1.10.10.10">
    <property type="entry name" value="Winged helix-like DNA-binding domain superfamily/Winged helix DNA-binding domain"/>
    <property type="match status" value="1"/>
</dbReference>
<dbReference type="PANTHER" id="PTHR30363">
    <property type="entry name" value="HTH-TYPE TRANSCRIPTIONAL REGULATOR SRLR-RELATED"/>
    <property type="match status" value="1"/>
</dbReference>
<dbReference type="STRING" id="1561.NPD11_824"/>
<keyword evidence="7" id="KW-0175">Coiled coil</keyword>
<evidence type="ECO:0000256" key="5">
    <source>
        <dbReference type="ARBA" id="ARBA00023163"/>
    </source>
</evidence>
<dbReference type="PROSITE" id="PS00894">
    <property type="entry name" value="HTH_DEOR_1"/>
    <property type="match status" value="1"/>
</dbReference>
<dbReference type="InterPro" id="IPR036390">
    <property type="entry name" value="WH_DNA-bd_sf"/>
</dbReference>
<keyword evidence="3" id="KW-0805">Transcription regulation</keyword>
<evidence type="ECO:0000256" key="2">
    <source>
        <dbReference type="ARBA" id="ARBA00022491"/>
    </source>
</evidence>
<dbReference type="HOGENOM" id="CLU_060699_1_0_9"/>